<name>A0A916JFE8_9BACT</name>
<dbReference type="InterPro" id="IPR006626">
    <property type="entry name" value="PbH1"/>
</dbReference>
<dbReference type="InterPro" id="IPR013783">
    <property type="entry name" value="Ig-like_fold"/>
</dbReference>
<dbReference type="Proteomes" id="UP000680038">
    <property type="component" value="Unassembled WGS sequence"/>
</dbReference>
<dbReference type="Pfam" id="PF13229">
    <property type="entry name" value="Beta_helix"/>
    <property type="match status" value="1"/>
</dbReference>
<proteinExistence type="predicted"/>
<gene>
    <name evidence="2" type="ORF">DYBT9275_02309</name>
</gene>
<keyword evidence="3" id="KW-1185">Reference proteome</keyword>
<evidence type="ECO:0000259" key="1">
    <source>
        <dbReference type="Pfam" id="PF13229"/>
    </source>
</evidence>
<organism evidence="2 3">
    <name type="scientific">Dyadobacter helix</name>
    <dbReference type="NCBI Taxonomy" id="2822344"/>
    <lineage>
        <taxon>Bacteria</taxon>
        <taxon>Pseudomonadati</taxon>
        <taxon>Bacteroidota</taxon>
        <taxon>Cytophagia</taxon>
        <taxon>Cytophagales</taxon>
        <taxon>Spirosomataceae</taxon>
        <taxon>Dyadobacter</taxon>
    </lineage>
</organism>
<accession>A0A916JFE8</accession>
<dbReference type="SUPFAM" id="SSF51126">
    <property type="entry name" value="Pectin lyase-like"/>
    <property type="match status" value="1"/>
</dbReference>
<sequence>MTTFLQSTVFHRRNSAGFLISLRLTTIKIKHNYLPQTKAIILLFLLAFYTLGAASADSKRDAPPSYRVHLKHLTTTTDYETIQEAINAAVDGDEINLDEETFVEQLTITKGITLSGAGTGKTIIKSPARTALVQSGGDWTTLKNQKLYAVIGIKTGSVAQVTIKNLTVDGDDQGYIAADQTTYTFQGIGIQNSNVIIDDVSITKVRELATDFTQIPDVATLPAGYPTDQPSGSNHNESIGSEGVAGADSYTLVVKNCHISKFHKTGILAWGPTQIVDINNNTIQGYGQTLWSTGNGIQIGSSKFGDNERGGTTGSVTDNDILDIGIVVPSEGNPGYYLNPGLGGSSGILLSSTGDGFTVSGNSITRTFSPSWLIDITSSPGNYANQGIDIYNCPNIKILSNTISGFDAGILEEAAVADSKSTVSDNIFSNNGMDILLNTGNDVIELQEDANARPEIITLKKGLHGTDQIKGFGADDRLFVIDLPSGVIVKNGLLENGDPVIDFSDGTVTAGDGTNVAAGSMQVATTSTLSTLHVNTGTTAGPADLVVKLDGVYYPGNFILDKGYIKYNCLGEWLGATSTDWDVATNWGCGTVPISTTNVFVGSFAVRMPVVNITDATCNNLAIYSGASLTISAGKTLDINGDAENEGTFTASGKTVFSGESQKIPSGIYENLQIAGTGTMTLDGEVSVSGELTLTTGYVELDENDILIEDGGSITGGSSSSFIVTNSTGKLKQGGLGTGGITGPIVFPIGTTALSYTPVTITNTGTQDVYGVRVITGVNSEYDDSEIPSGAAQTTNNVNKTWFLSEGTEGGSQVTLDFHWNSSDEQSGFVRTACFASHYLDNKWTAGATASAQGSNPYYISLTGITQFSPFGVGSEGSVLPLTLLSFNASASEEQVSLTWETVNEVNFAGFDIEAASNAVNFKKIGYKEAQKNNLVTRATYQFSTDHLTSSGIYYYRLKMIDTDGKFAYSKMQSVRYNTKVTDYQLFPNPVTGDQLSLRSAQKKTGTVQIKIVDITGRQLHQSTVNNSLPDGYFSIPVKNLVKGTNYLLQVTELETGRRQTMNFIRE</sequence>
<dbReference type="Gene3D" id="2.60.40.10">
    <property type="entry name" value="Immunoglobulins"/>
    <property type="match status" value="1"/>
</dbReference>
<dbReference type="EMBL" id="CAJRAF010000002">
    <property type="protein sequence ID" value="CAG4999800.1"/>
    <property type="molecule type" value="Genomic_DNA"/>
</dbReference>
<dbReference type="AlphaFoldDB" id="A0A916JFE8"/>
<dbReference type="InterPro" id="IPR039448">
    <property type="entry name" value="Beta_helix"/>
</dbReference>
<protein>
    <recommendedName>
        <fullName evidence="1">Right handed beta helix domain-containing protein</fullName>
    </recommendedName>
</protein>
<dbReference type="SMART" id="SM00710">
    <property type="entry name" value="PbH1"/>
    <property type="match status" value="6"/>
</dbReference>
<comment type="caution">
    <text evidence="2">The sequence shown here is derived from an EMBL/GenBank/DDBJ whole genome shotgun (WGS) entry which is preliminary data.</text>
</comment>
<reference evidence="2" key="1">
    <citation type="submission" date="2021-04" db="EMBL/GenBank/DDBJ databases">
        <authorList>
            <person name="Rodrigo-Torres L."/>
            <person name="Arahal R. D."/>
            <person name="Lucena T."/>
        </authorList>
    </citation>
    <scope>NUCLEOTIDE SEQUENCE</scope>
    <source>
        <strain evidence="2">CECT 9275</strain>
    </source>
</reference>
<dbReference type="InterPro" id="IPR012334">
    <property type="entry name" value="Pectin_lyas_fold"/>
</dbReference>
<dbReference type="InterPro" id="IPR011050">
    <property type="entry name" value="Pectin_lyase_fold/virulence"/>
</dbReference>
<feature type="domain" description="Right handed beta helix" evidence="1">
    <location>
        <begin position="243"/>
        <end position="441"/>
    </location>
</feature>
<evidence type="ECO:0000313" key="2">
    <source>
        <dbReference type="EMBL" id="CAG4999800.1"/>
    </source>
</evidence>
<dbReference type="Gene3D" id="2.160.20.10">
    <property type="entry name" value="Single-stranded right-handed beta-helix, Pectin lyase-like"/>
    <property type="match status" value="1"/>
</dbReference>
<evidence type="ECO:0000313" key="3">
    <source>
        <dbReference type="Proteomes" id="UP000680038"/>
    </source>
</evidence>